<keyword evidence="9" id="KW-1185">Reference proteome</keyword>
<dbReference type="SUPFAM" id="SSF55174">
    <property type="entry name" value="Alpha-L RNA-binding motif"/>
    <property type="match status" value="1"/>
</dbReference>
<dbReference type="RefSeq" id="WP_094838604.1">
    <property type="nucleotide sequence ID" value="NZ_NEVQ01000017.1"/>
</dbReference>
<dbReference type="InterPro" id="IPR006145">
    <property type="entry name" value="PsdUridine_synth_RsuA/RluA"/>
</dbReference>
<dbReference type="AlphaFoldDB" id="A0A261TZQ5"/>
<dbReference type="InterPro" id="IPR020103">
    <property type="entry name" value="PsdUridine_synth_cat_dom_sf"/>
</dbReference>
<dbReference type="NCBIfam" id="NF007976">
    <property type="entry name" value="PRK10700.1"/>
    <property type="match status" value="1"/>
</dbReference>
<dbReference type="Gene3D" id="3.30.70.1560">
    <property type="entry name" value="Alpha-L RNA-binding motif"/>
    <property type="match status" value="1"/>
</dbReference>
<sequence>MENQRPASESGEASPATAEFAQAAAGQTNEGDPNAARGSRGRKLRTPFRRRRGDATGVAGAPGSVDGSPDVPSGEVAGGRGAEREAEQMLSYLEHADRSEQRLGKYLNSDAAMPKLHKVLADAGIGSRREMEELITAGRVSVNGEPAHIGQRVSPTDLVRVNGKPVARTNTRKPPRVILYHKPAGEIVSHDDPGGRANVFARLPKLRTGKWLSVGRLDLNTEGLLIFTTSGDMANRIMHPRYGTEREYAVRVLGEMDDATRKSLVEGIQLEDGMAAFGSLDYLGGDGSNRWYRVTLQEGRNREVRRMFEAVGVTVSRLIRTRFGDLVLPRNLRRGRWDELDSSLVTALMVQLGLLRDDDDADGGRHARQPRSHDSALPPGFGTLDRNGMNGARFGRRGKLQGGRPGSAGQVASSPSDPFGTGLMFTGGYANGHPLGKDGGRGGKGGKPGGKPGGMQGGHKAGGRRGGKGPGAQFGGGSGNPAGGQGGSGGYGNAGQGGNSEGGYQGGNKRGDGKFSKHGKPRRPKGPGGEMAVSAPGVPGASGNQRKGPNRPNGKPGGGQGGPRGNQAARNGKPQGNGGGKGRPQRGPKGDDWQPKSASAHESRLGFLGGGRGRGDR</sequence>
<evidence type="ECO:0000256" key="6">
    <source>
        <dbReference type="SAM" id="MobiDB-lite"/>
    </source>
</evidence>
<dbReference type="InterPro" id="IPR018496">
    <property type="entry name" value="PsdUridine_synth_RsuA/RluB_CS"/>
</dbReference>
<evidence type="ECO:0000259" key="7">
    <source>
        <dbReference type="SMART" id="SM00363"/>
    </source>
</evidence>
<dbReference type="NCBIfam" id="TIGR00093">
    <property type="entry name" value="pseudouridine synthase"/>
    <property type="match status" value="1"/>
</dbReference>
<dbReference type="PANTHER" id="PTHR47683">
    <property type="entry name" value="PSEUDOURIDINE SYNTHASE FAMILY PROTEIN-RELATED"/>
    <property type="match status" value="1"/>
</dbReference>
<feature type="region of interest" description="Disordered" evidence="6">
    <location>
        <begin position="1"/>
        <end position="84"/>
    </location>
</feature>
<feature type="compositionally biased region" description="Gly residues" evidence="6">
    <location>
        <begin position="468"/>
        <end position="508"/>
    </location>
</feature>
<evidence type="ECO:0000313" key="9">
    <source>
        <dbReference type="Proteomes" id="UP000216885"/>
    </source>
</evidence>
<dbReference type="CDD" id="cd00165">
    <property type="entry name" value="S4"/>
    <property type="match status" value="1"/>
</dbReference>
<feature type="compositionally biased region" description="Gly residues" evidence="6">
    <location>
        <begin position="442"/>
        <end position="460"/>
    </location>
</feature>
<keyword evidence="2 4" id="KW-0694">RNA-binding</keyword>
<dbReference type="Gene3D" id="3.10.290.10">
    <property type="entry name" value="RNA-binding S4 domain"/>
    <property type="match status" value="1"/>
</dbReference>
<dbReference type="SUPFAM" id="SSF55120">
    <property type="entry name" value="Pseudouridine synthase"/>
    <property type="match status" value="1"/>
</dbReference>
<feature type="domain" description="RNA-binding S4" evidence="7">
    <location>
        <begin position="114"/>
        <end position="172"/>
    </location>
</feature>
<dbReference type="GO" id="GO:0003723">
    <property type="term" value="F:RNA binding"/>
    <property type="evidence" value="ECO:0007669"/>
    <property type="project" value="UniProtKB-KW"/>
</dbReference>
<keyword evidence="3 5" id="KW-0413">Isomerase</keyword>
<gene>
    <name evidence="8" type="ORF">CAL20_17410</name>
</gene>
<feature type="region of interest" description="Disordered" evidence="6">
    <location>
        <begin position="358"/>
        <end position="617"/>
    </location>
</feature>
<feature type="compositionally biased region" description="Low complexity" evidence="6">
    <location>
        <begin position="565"/>
        <end position="574"/>
    </location>
</feature>
<evidence type="ECO:0000313" key="8">
    <source>
        <dbReference type="EMBL" id="OZI54470.1"/>
    </source>
</evidence>
<comment type="caution">
    <text evidence="8">The sequence shown here is derived from an EMBL/GenBank/DDBJ whole genome shotgun (WGS) entry which is preliminary data.</text>
</comment>
<protein>
    <recommendedName>
        <fullName evidence="5">Pseudouridine synthase</fullName>
        <ecNumber evidence="5">5.4.99.-</ecNumber>
    </recommendedName>
</protein>
<reference evidence="8 9" key="1">
    <citation type="submission" date="2017-05" db="EMBL/GenBank/DDBJ databases">
        <title>Complete and WGS of Bordetella genogroups.</title>
        <authorList>
            <person name="Spilker T."/>
            <person name="LiPuma J."/>
        </authorList>
    </citation>
    <scope>NUCLEOTIDE SEQUENCE [LARGE SCALE GENOMIC DNA]</scope>
    <source>
        <strain evidence="8 9">AU9919</strain>
    </source>
</reference>
<feature type="compositionally biased region" description="Gly residues" evidence="6">
    <location>
        <begin position="555"/>
        <end position="564"/>
    </location>
</feature>
<feature type="compositionally biased region" description="Basic residues" evidence="6">
    <location>
        <begin position="39"/>
        <end position="52"/>
    </location>
</feature>
<dbReference type="InterPro" id="IPR002942">
    <property type="entry name" value="S4_RNA-bd"/>
</dbReference>
<dbReference type="Gene3D" id="3.30.70.580">
    <property type="entry name" value="Pseudouridine synthase I, catalytic domain, N-terminal subdomain"/>
    <property type="match status" value="1"/>
</dbReference>
<name>A0A261TZQ5_9BORD</name>
<dbReference type="Pfam" id="PF01479">
    <property type="entry name" value="S4"/>
    <property type="match status" value="1"/>
</dbReference>
<dbReference type="InterPro" id="IPR020094">
    <property type="entry name" value="TruA/RsuA/RluB/E/F_N"/>
</dbReference>
<dbReference type="InterPro" id="IPR000748">
    <property type="entry name" value="PsdUridine_synth_RsuA/RluB/E/F"/>
</dbReference>
<feature type="compositionally biased region" description="Gly residues" evidence="6">
    <location>
        <begin position="607"/>
        <end position="617"/>
    </location>
</feature>
<dbReference type="SMART" id="SM00363">
    <property type="entry name" value="S4"/>
    <property type="match status" value="1"/>
</dbReference>
<dbReference type="GO" id="GO:0000455">
    <property type="term" value="P:enzyme-directed rRNA pseudouridine synthesis"/>
    <property type="evidence" value="ECO:0007669"/>
    <property type="project" value="UniProtKB-ARBA"/>
</dbReference>
<feature type="compositionally biased region" description="Low complexity" evidence="6">
    <location>
        <begin position="13"/>
        <end position="25"/>
    </location>
</feature>
<dbReference type="InterPro" id="IPR036986">
    <property type="entry name" value="S4_RNA-bd_sf"/>
</dbReference>
<dbReference type="EMBL" id="NEVQ01000017">
    <property type="protein sequence ID" value="OZI54470.1"/>
    <property type="molecule type" value="Genomic_DNA"/>
</dbReference>
<comment type="similarity">
    <text evidence="1 5">Belongs to the pseudouridine synthase RsuA family.</text>
</comment>
<dbReference type="InterPro" id="IPR050343">
    <property type="entry name" value="RsuA_PseudoU_synthase"/>
</dbReference>
<dbReference type="PANTHER" id="PTHR47683:SF3">
    <property type="entry name" value="RIBOSOMAL LARGE SUBUNIT PSEUDOURIDINE SYNTHASE B"/>
    <property type="match status" value="1"/>
</dbReference>
<dbReference type="CDD" id="cd02556">
    <property type="entry name" value="PseudoU_synth_RluB"/>
    <property type="match status" value="1"/>
</dbReference>
<dbReference type="PROSITE" id="PS50889">
    <property type="entry name" value="S4"/>
    <property type="match status" value="1"/>
</dbReference>
<evidence type="ECO:0000256" key="3">
    <source>
        <dbReference type="ARBA" id="ARBA00023235"/>
    </source>
</evidence>
<dbReference type="Pfam" id="PF00849">
    <property type="entry name" value="PseudoU_synth_2"/>
    <property type="match status" value="1"/>
</dbReference>
<accession>A0A261TZQ5</accession>
<evidence type="ECO:0000256" key="2">
    <source>
        <dbReference type="ARBA" id="ARBA00022884"/>
    </source>
</evidence>
<evidence type="ECO:0000256" key="1">
    <source>
        <dbReference type="ARBA" id="ARBA00008348"/>
    </source>
</evidence>
<evidence type="ECO:0000256" key="4">
    <source>
        <dbReference type="PROSITE-ProRule" id="PRU00182"/>
    </source>
</evidence>
<feature type="compositionally biased region" description="Basic and acidic residues" evidence="6">
    <location>
        <begin position="588"/>
        <end position="604"/>
    </location>
</feature>
<dbReference type="FunFam" id="3.10.290.10:FF:000003">
    <property type="entry name" value="Pseudouridine synthase"/>
    <property type="match status" value="1"/>
</dbReference>
<evidence type="ECO:0000256" key="5">
    <source>
        <dbReference type="RuleBase" id="RU003887"/>
    </source>
</evidence>
<dbReference type="GO" id="GO:0120159">
    <property type="term" value="F:rRNA pseudouridine synthase activity"/>
    <property type="evidence" value="ECO:0007669"/>
    <property type="project" value="UniProtKB-ARBA"/>
</dbReference>
<proteinExistence type="inferred from homology"/>
<feature type="compositionally biased region" description="Basic residues" evidence="6">
    <location>
        <begin position="516"/>
        <end position="525"/>
    </location>
</feature>
<dbReference type="PROSITE" id="PS01149">
    <property type="entry name" value="PSI_RSU"/>
    <property type="match status" value="1"/>
</dbReference>
<dbReference type="InterPro" id="IPR042092">
    <property type="entry name" value="PsdUridine_s_RsuA/RluB/E/F_cat"/>
</dbReference>
<dbReference type="FunFam" id="3.30.70.1560:FF:000001">
    <property type="entry name" value="Pseudouridine synthase"/>
    <property type="match status" value="1"/>
</dbReference>
<organism evidence="8 9">
    <name type="scientific">Bordetella genomosp. 4</name>
    <dbReference type="NCBI Taxonomy" id="463044"/>
    <lineage>
        <taxon>Bacteria</taxon>
        <taxon>Pseudomonadati</taxon>
        <taxon>Pseudomonadota</taxon>
        <taxon>Betaproteobacteria</taxon>
        <taxon>Burkholderiales</taxon>
        <taxon>Alcaligenaceae</taxon>
        <taxon>Bordetella</taxon>
    </lineage>
</organism>
<dbReference type="Proteomes" id="UP000216885">
    <property type="component" value="Unassembled WGS sequence"/>
</dbReference>
<dbReference type="GO" id="GO:0005829">
    <property type="term" value="C:cytosol"/>
    <property type="evidence" value="ECO:0007669"/>
    <property type="project" value="UniProtKB-ARBA"/>
</dbReference>
<dbReference type="EC" id="5.4.99.-" evidence="5"/>